<feature type="compositionally biased region" description="Low complexity" evidence="1">
    <location>
        <begin position="387"/>
        <end position="397"/>
    </location>
</feature>
<dbReference type="EMBL" id="OZ034820">
    <property type="protein sequence ID" value="CAL1401265.1"/>
    <property type="molecule type" value="Genomic_DNA"/>
</dbReference>
<evidence type="ECO:0000313" key="2">
    <source>
        <dbReference type="EMBL" id="CAL1401265.1"/>
    </source>
</evidence>
<reference evidence="2 3" key="1">
    <citation type="submission" date="2024-04" db="EMBL/GenBank/DDBJ databases">
        <authorList>
            <person name="Fracassetti M."/>
        </authorList>
    </citation>
    <scope>NUCLEOTIDE SEQUENCE [LARGE SCALE GENOMIC DNA]</scope>
</reference>
<gene>
    <name evidence="2" type="ORF">LTRI10_LOCUS41332</name>
</gene>
<accession>A0AAV2FSI6</accession>
<dbReference type="AlphaFoldDB" id="A0AAV2FSI6"/>
<evidence type="ECO:0000313" key="3">
    <source>
        <dbReference type="Proteomes" id="UP001497516"/>
    </source>
</evidence>
<organism evidence="2 3">
    <name type="scientific">Linum trigynum</name>
    <dbReference type="NCBI Taxonomy" id="586398"/>
    <lineage>
        <taxon>Eukaryota</taxon>
        <taxon>Viridiplantae</taxon>
        <taxon>Streptophyta</taxon>
        <taxon>Embryophyta</taxon>
        <taxon>Tracheophyta</taxon>
        <taxon>Spermatophyta</taxon>
        <taxon>Magnoliopsida</taxon>
        <taxon>eudicotyledons</taxon>
        <taxon>Gunneridae</taxon>
        <taxon>Pentapetalae</taxon>
        <taxon>rosids</taxon>
        <taxon>fabids</taxon>
        <taxon>Malpighiales</taxon>
        <taxon>Linaceae</taxon>
        <taxon>Linum</taxon>
    </lineage>
</organism>
<dbReference type="Proteomes" id="UP001497516">
    <property type="component" value="Chromosome 7"/>
</dbReference>
<sequence length="397" mass="44543">MAPSNPQLNVNLAPAAIFTNRGFRNSEAYSRYLRSFCDRPLHPSFIITPTTFNRYGLRVNGYINDLGWSSLLQNRILDQCPEAVRMFYASMQCGPGHYPSFFTTTVYNFSVTITADVLATLLHLPHDGYIAGTTEDFDSYGFHPIDTMSYLARDYGKHPFSMFSAERIPDELKALHFYITRLFLPRDAATASTLDESDLWILFNAKTSCPISYAALMFNHMIKYREEECSGKLPFGPQITSLLSILGVDLRGKLFTREVHSDLQAQHVLRRTFSVLGPQRLVNVQGGEQPAAAAQTESDSDADYKAAMIPVKLDKGKEKAESSGTRKRALDLGHLQEGIRLEKEGKRLLQDLNLSLKGKEAGSSSKKIKKVNKVLFVSSEDEESDPSEYVSSPEYTY</sequence>
<feature type="region of interest" description="Disordered" evidence="1">
    <location>
        <begin position="377"/>
        <end position="397"/>
    </location>
</feature>
<name>A0AAV2FSI6_9ROSI</name>
<keyword evidence="3" id="KW-1185">Reference proteome</keyword>
<proteinExistence type="predicted"/>
<evidence type="ECO:0000256" key="1">
    <source>
        <dbReference type="SAM" id="MobiDB-lite"/>
    </source>
</evidence>
<protein>
    <submittedName>
        <fullName evidence="2">Uncharacterized protein</fullName>
    </submittedName>
</protein>